<reference evidence="1 2" key="1">
    <citation type="submission" date="2017-10" db="EMBL/GenBank/DDBJ databases">
        <title>Massilia psychrophilum sp. nov., a novel purple-pigmented bacterium isolated from Tianshan glacier, Xinjiang Municipality, China.</title>
        <authorList>
            <person name="Wang H."/>
        </authorList>
    </citation>
    <scope>NUCLEOTIDE SEQUENCE [LARGE SCALE GENOMIC DNA]</scope>
    <source>
        <strain evidence="1 2">JCM 30074</strain>
    </source>
</reference>
<dbReference type="EMBL" id="PDOC01000041">
    <property type="protein sequence ID" value="PIL42039.1"/>
    <property type="molecule type" value="Genomic_DNA"/>
</dbReference>
<evidence type="ECO:0008006" key="3">
    <source>
        <dbReference type="Google" id="ProtNLM"/>
    </source>
</evidence>
<protein>
    <recommendedName>
        <fullName evidence="3">DUF3168 domain-containing protein</fullName>
    </recommendedName>
</protein>
<gene>
    <name evidence="1" type="ORF">CR105_26450</name>
</gene>
<proteinExistence type="predicted"/>
<sequence>MHGVAVMNALLMAHSPLTDLVGTEIWAGDVPVKSVPAVGIKEISRVEQDTVARSGPNTLVTARIQVTVYASSYPQQKALLTAAKLGPGVHTGEIAGTTVRSVLRDSVGPDLSNPEAGTFEQSRDFKVTYLEPN</sequence>
<organism evidence="1 2">
    <name type="scientific">Massilia eurypsychrophila</name>
    <dbReference type="NCBI Taxonomy" id="1485217"/>
    <lineage>
        <taxon>Bacteria</taxon>
        <taxon>Pseudomonadati</taxon>
        <taxon>Pseudomonadota</taxon>
        <taxon>Betaproteobacteria</taxon>
        <taxon>Burkholderiales</taxon>
        <taxon>Oxalobacteraceae</taxon>
        <taxon>Telluria group</taxon>
        <taxon>Massilia</taxon>
    </lineage>
</organism>
<accession>A0A2G8T7S8</accession>
<dbReference type="AlphaFoldDB" id="A0A2G8T7S8"/>
<evidence type="ECO:0000313" key="1">
    <source>
        <dbReference type="EMBL" id="PIL42039.1"/>
    </source>
</evidence>
<comment type="caution">
    <text evidence="1">The sequence shown here is derived from an EMBL/GenBank/DDBJ whole genome shotgun (WGS) entry which is preliminary data.</text>
</comment>
<evidence type="ECO:0000313" key="2">
    <source>
        <dbReference type="Proteomes" id="UP000230390"/>
    </source>
</evidence>
<keyword evidence="2" id="KW-1185">Reference proteome</keyword>
<name>A0A2G8T7S8_9BURK</name>
<dbReference type="Proteomes" id="UP000230390">
    <property type="component" value="Unassembled WGS sequence"/>
</dbReference>